<reference evidence="9" key="1">
    <citation type="submission" date="2021-01" db="EMBL/GenBank/DDBJ databases">
        <authorList>
            <person name="Corre E."/>
            <person name="Pelletier E."/>
            <person name="Niang G."/>
            <person name="Scheremetjew M."/>
            <person name="Finn R."/>
            <person name="Kale V."/>
            <person name="Holt S."/>
            <person name="Cochrane G."/>
            <person name="Meng A."/>
            <person name="Brown T."/>
            <person name="Cohen L."/>
        </authorList>
    </citation>
    <scope>NUCLEOTIDE SEQUENCE</scope>
    <source>
        <strain evidence="9">CCMP 769</strain>
    </source>
</reference>
<dbReference type="CDD" id="cd19176">
    <property type="entry name" value="SET_SETD3"/>
    <property type="match status" value="1"/>
</dbReference>
<dbReference type="InterPro" id="IPR036464">
    <property type="entry name" value="Rubisco_LSMT_subst-bd_sf"/>
</dbReference>
<comment type="subcellular location">
    <subcellularLocation>
        <location evidence="1">Cytoplasm</location>
    </subcellularLocation>
</comment>
<feature type="domain" description="SET" evidence="8">
    <location>
        <begin position="76"/>
        <end position="300"/>
    </location>
</feature>
<dbReference type="Pfam" id="PF09273">
    <property type="entry name" value="Rubis-subs-bind"/>
    <property type="match status" value="1"/>
</dbReference>
<dbReference type="GO" id="GO:0003779">
    <property type="term" value="F:actin binding"/>
    <property type="evidence" value="ECO:0007669"/>
    <property type="project" value="UniProtKB-KW"/>
</dbReference>
<dbReference type="InterPro" id="IPR050600">
    <property type="entry name" value="SETD3_SETD6_MTase"/>
</dbReference>
<evidence type="ECO:0000256" key="6">
    <source>
        <dbReference type="ARBA" id="ARBA00023203"/>
    </source>
</evidence>
<dbReference type="GO" id="GO:0016279">
    <property type="term" value="F:protein-lysine N-methyltransferase activity"/>
    <property type="evidence" value="ECO:0007669"/>
    <property type="project" value="TreeGrafter"/>
</dbReference>
<dbReference type="EC" id="2.1.1.85" evidence="7"/>
<proteinExistence type="inferred from homology"/>
<dbReference type="GO" id="GO:0032259">
    <property type="term" value="P:methylation"/>
    <property type="evidence" value="ECO:0007669"/>
    <property type="project" value="UniProtKB-KW"/>
</dbReference>
<comment type="similarity">
    <text evidence="7">Belongs to the class V-like SAM-binding methyltransferase superfamily. SETD3 actin-histidine methyltransferase family.</text>
</comment>
<keyword evidence="3 7" id="KW-0489">Methyltransferase</keyword>
<evidence type="ECO:0000313" key="11">
    <source>
        <dbReference type="EMBL" id="CAE0041539.1"/>
    </source>
</evidence>
<dbReference type="EMBL" id="HBHW01012210">
    <property type="protein sequence ID" value="CAE0041536.1"/>
    <property type="molecule type" value="Transcribed_RNA"/>
</dbReference>
<sequence length="473" mass="52982">MGGRDRVRVKRVSELVSSLEAVAFTEAKWERDRVGALRDLVRAEEELIRAQGGVGMGASRSFGDRWEVFEEWANKFGVDTAAFRAEKCGDQGVGLVAERDIRLGEKLIHVPRQMMITADIALKNADMAHLFQTDILLRRIESLALSMCVLRERLLGSQSNFAPYLDILPHEFSTPLWFTPDEIVALKGSPVLDKATNRVRGHARQYCHLYNVVKSGALPSIPPTQFTFELFRWAVSVVMTRQNMVPTSTGGESLALIPLWDMINHSQGEYTTQYDLARDQVEFFAMTDTPRDKQILMFYGPRPNSELLLHAGFVHGENLHDAVEVRIEVDTKEPLARVKLLLLEKQGVELVKSYGENGPVQVIGSVDVNGQLSKELVALGRVVSMEKADVEAALRSGSSLIETGRSECVREQVEAESRVWLKKILEEKLAEYEDAGNDDEESDEVQTQFYAMARSLCRLEVAMIRKAVGILSS</sequence>
<keyword evidence="4 7" id="KW-0808">Transferase</keyword>
<accession>A0A7S3EAM3</accession>
<organism evidence="9">
    <name type="scientific">Rhodosorus marinus</name>
    <dbReference type="NCBI Taxonomy" id="101924"/>
    <lineage>
        <taxon>Eukaryota</taxon>
        <taxon>Rhodophyta</taxon>
        <taxon>Stylonematophyceae</taxon>
        <taxon>Stylonematales</taxon>
        <taxon>Stylonemataceae</taxon>
        <taxon>Rhodosorus</taxon>
    </lineage>
</organism>
<name>A0A7S3EAM3_9RHOD</name>
<dbReference type="InterPro" id="IPR046341">
    <property type="entry name" value="SET_dom_sf"/>
</dbReference>
<evidence type="ECO:0000313" key="9">
    <source>
        <dbReference type="EMBL" id="CAE0041536.1"/>
    </source>
</evidence>
<dbReference type="InterPro" id="IPR044428">
    <property type="entry name" value="SETD3_SET"/>
</dbReference>
<keyword evidence="5 7" id="KW-0949">S-adenosyl-L-methionine</keyword>
<evidence type="ECO:0000256" key="2">
    <source>
        <dbReference type="ARBA" id="ARBA00022490"/>
    </source>
</evidence>
<evidence type="ECO:0000256" key="7">
    <source>
        <dbReference type="PROSITE-ProRule" id="PRU00898"/>
    </source>
</evidence>
<evidence type="ECO:0000256" key="4">
    <source>
        <dbReference type="ARBA" id="ARBA00022679"/>
    </source>
</evidence>
<dbReference type="Pfam" id="PF00856">
    <property type="entry name" value="SET"/>
    <property type="match status" value="1"/>
</dbReference>
<evidence type="ECO:0000259" key="8">
    <source>
        <dbReference type="PROSITE" id="PS50280"/>
    </source>
</evidence>
<dbReference type="Gene3D" id="3.90.1410.10">
    <property type="entry name" value="set domain protein methyltransferase, domain 1"/>
    <property type="match status" value="1"/>
</dbReference>
<dbReference type="InterPro" id="IPR001214">
    <property type="entry name" value="SET_dom"/>
</dbReference>
<keyword evidence="6" id="KW-0009">Actin-binding</keyword>
<dbReference type="GO" id="GO:0018064">
    <property type="term" value="F:protein-L-histidine N-tele-methyltransferase activity"/>
    <property type="evidence" value="ECO:0007669"/>
    <property type="project" value="UniProtKB-EC"/>
</dbReference>
<protein>
    <recommendedName>
        <fullName evidence="7">protein-histidine N-methyltransferase</fullName>
        <ecNumber evidence="7">2.1.1.85</ecNumber>
    </recommendedName>
</protein>
<dbReference type="GO" id="GO:0005737">
    <property type="term" value="C:cytoplasm"/>
    <property type="evidence" value="ECO:0007669"/>
    <property type="project" value="UniProtKB-SubCell"/>
</dbReference>
<evidence type="ECO:0000256" key="5">
    <source>
        <dbReference type="ARBA" id="ARBA00022691"/>
    </source>
</evidence>
<keyword evidence="2" id="KW-0963">Cytoplasm</keyword>
<dbReference type="EMBL" id="HBHW01012212">
    <property type="protein sequence ID" value="CAE0041538.1"/>
    <property type="molecule type" value="Transcribed_RNA"/>
</dbReference>
<gene>
    <name evidence="9" type="ORF">RMAR00112_LOCUS9500</name>
    <name evidence="10" type="ORF">RMAR00112_LOCUS9502</name>
    <name evidence="11" type="ORF">RMAR00112_LOCUS9503</name>
</gene>
<dbReference type="SUPFAM" id="SSF82199">
    <property type="entry name" value="SET domain"/>
    <property type="match status" value="1"/>
</dbReference>
<dbReference type="InterPro" id="IPR015353">
    <property type="entry name" value="Rubisco_LSMT_subst-bd"/>
</dbReference>
<dbReference type="PROSITE" id="PS51565">
    <property type="entry name" value="SAM_MT85_SETD3"/>
    <property type="match status" value="1"/>
</dbReference>
<evidence type="ECO:0000313" key="10">
    <source>
        <dbReference type="EMBL" id="CAE0041538.1"/>
    </source>
</evidence>
<dbReference type="Gene3D" id="3.90.1420.10">
    <property type="entry name" value="Rubisco LSMT, substrate-binding domain"/>
    <property type="match status" value="1"/>
</dbReference>
<evidence type="ECO:0000256" key="3">
    <source>
        <dbReference type="ARBA" id="ARBA00022603"/>
    </source>
</evidence>
<dbReference type="PANTHER" id="PTHR13271">
    <property type="entry name" value="UNCHARACTERIZED PUTATIVE METHYLTRANSFERASE"/>
    <property type="match status" value="1"/>
</dbReference>
<comment type="catalytic activity">
    <reaction evidence="7">
        <text>L-histidyl-[protein] + S-adenosyl-L-methionine = N(tele)-methyl-L-histidyl-[protein] + S-adenosyl-L-homocysteine + H(+)</text>
        <dbReference type="Rhea" id="RHEA:19369"/>
        <dbReference type="Rhea" id="RHEA-COMP:9745"/>
        <dbReference type="Rhea" id="RHEA-COMP:11600"/>
        <dbReference type="ChEBI" id="CHEBI:15378"/>
        <dbReference type="ChEBI" id="CHEBI:16367"/>
        <dbReference type="ChEBI" id="CHEBI:29979"/>
        <dbReference type="ChEBI" id="CHEBI:57856"/>
        <dbReference type="ChEBI" id="CHEBI:59789"/>
        <dbReference type="EC" id="2.1.1.85"/>
    </reaction>
</comment>
<dbReference type="PANTHER" id="PTHR13271:SF47">
    <property type="entry name" value="ACTIN-HISTIDINE N-METHYLTRANSFERASE"/>
    <property type="match status" value="1"/>
</dbReference>
<dbReference type="AlphaFoldDB" id="A0A7S3EAM3"/>
<dbReference type="InterPro" id="IPR025785">
    <property type="entry name" value="SETD3"/>
</dbReference>
<dbReference type="EMBL" id="HBHW01012213">
    <property type="protein sequence ID" value="CAE0041539.1"/>
    <property type="molecule type" value="Transcribed_RNA"/>
</dbReference>
<evidence type="ECO:0000256" key="1">
    <source>
        <dbReference type="ARBA" id="ARBA00004496"/>
    </source>
</evidence>
<dbReference type="PROSITE" id="PS50280">
    <property type="entry name" value="SET"/>
    <property type="match status" value="1"/>
</dbReference>